<feature type="region of interest" description="Disordered" evidence="1">
    <location>
        <begin position="66"/>
        <end position="109"/>
    </location>
</feature>
<evidence type="ECO:0000313" key="3">
    <source>
        <dbReference type="Proteomes" id="UP000095229"/>
    </source>
</evidence>
<dbReference type="PATRIC" id="fig|45071.6.peg.1083"/>
<evidence type="ECO:0000256" key="1">
    <source>
        <dbReference type="SAM" id="MobiDB-lite"/>
    </source>
</evidence>
<sequence>MKSRKEKVKELAIAANKYARSVVDDKTGSSSSLEMNSRPTFEDQWKTHSDVEWMRKGIPRKEDLDKEIEPFSLHTRKHSTNPKRYGIRKQRQEGEELQRQDGYRSSVRQSSDDFLDEVTSIHQHKKGNCGEYASLALEHVVNHNFHNEPIYAEKYQLARRNPIQKGVPDPGGDHSFLVLGRDPKSAVDDPTKWGDSAYICDPWANKVYEAKDFFKESKAFSSSYTDGRIVNKTHDYDPKEHSLSPVKDFNTEYLSNSLNSDFTLNKQSYLEGATNLYARKSALLRASVESSLSDLGKISGSLNDPKRKEIIDNKITELNKLKDYLDEPKDFNTLLSNSQDAYTDRRVLENDLENSIRKFKEVMSVSKEEKNTLDSFWSSKNSDQLTKMKAAAKDVIRNFKEITDSSSPKTAAEHAIKHSVTHPTDPRQTESHTDASSEEPVLTSPSGTRIYSSPDISASGTVSANSPDLSTSNPEVLKSIEQVNAPQKEYEALESVAASESHCWMQPPLSSNNGDIGASCLHQVDFIPKSTSNTNQEQEMDMQPARRIAQPC</sequence>
<feature type="compositionally biased region" description="Basic residues" evidence="1">
    <location>
        <begin position="74"/>
        <end position="89"/>
    </location>
</feature>
<feature type="compositionally biased region" description="Polar residues" evidence="1">
    <location>
        <begin position="443"/>
        <end position="473"/>
    </location>
</feature>
<reference evidence="2 3" key="1">
    <citation type="submission" date="2016-02" db="EMBL/GenBank/DDBJ databases">
        <title>Secondary metabolites in Legionella.</title>
        <authorList>
            <person name="Tobias N.J."/>
            <person name="Bode H.B."/>
        </authorList>
    </citation>
    <scope>NUCLEOTIDE SEQUENCE [LARGE SCALE GENOMIC DNA]</scope>
    <source>
        <strain evidence="2 3">DSM 19216</strain>
    </source>
</reference>
<gene>
    <name evidence="2" type="ORF">lpari_03877</name>
</gene>
<organism evidence="2 3">
    <name type="scientific">Legionella parisiensis</name>
    <dbReference type="NCBI Taxonomy" id="45071"/>
    <lineage>
        <taxon>Bacteria</taxon>
        <taxon>Pseudomonadati</taxon>
        <taxon>Pseudomonadota</taxon>
        <taxon>Gammaproteobacteria</taxon>
        <taxon>Legionellales</taxon>
        <taxon>Legionellaceae</taxon>
        <taxon>Legionella</taxon>
    </lineage>
</organism>
<name>A0A1E5JKM8_9GAMM</name>
<feature type="region of interest" description="Disordered" evidence="1">
    <location>
        <begin position="404"/>
        <end position="473"/>
    </location>
</feature>
<keyword evidence="3" id="KW-1185">Reference proteome</keyword>
<dbReference type="RefSeq" id="WP_058516902.1">
    <property type="nucleotide sequence ID" value="NZ_CAAAIE010000002.1"/>
</dbReference>
<accession>A0A1E5JKM8</accession>
<proteinExistence type="predicted"/>
<comment type="caution">
    <text evidence="2">The sequence shown here is derived from an EMBL/GenBank/DDBJ whole genome shotgun (WGS) entry which is preliminary data.</text>
</comment>
<dbReference type="AlphaFoldDB" id="A0A1E5JKM8"/>
<feature type="compositionally biased region" description="Basic and acidic residues" evidence="1">
    <location>
        <begin position="90"/>
        <end position="102"/>
    </location>
</feature>
<evidence type="ECO:0000313" key="2">
    <source>
        <dbReference type="EMBL" id="OEH45107.1"/>
    </source>
</evidence>
<feature type="region of interest" description="Disordered" evidence="1">
    <location>
        <begin position="22"/>
        <end position="41"/>
    </location>
</feature>
<feature type="compositionally biased region" description="Basic and acidic residues" evidence="1">
    <location>
        <begin position="424"/>
        <end position="435"/>
    </location>
</feature>
<dbReference type="OrthoDB" id="9152014at2"/>
<dbReference type="EMBL" id="LSOG01000108">
    <property type="protein sequence ID" value="OEH45107.1"/>
    <property type="molecule type" value="Genomic_DNA"/>
</dbReference>
<feature type="region of interest" description="Disordered" evidence="1">
    <location>
        <begin position="532"/>
        <end position="552"/>
    </location>
</feature>
<protein>
    <submittedName>
        <fullName evidence="2">Uncharacterized protein</fullName>
    </submittedName>
</protein>
<feature type="compositionally biased region" description="Polar residues" evidence="1">
    <location>
        <begin position="28"/>
        <end position="39"/>
    </location>
</feature>
<dbReference type="Proteomes" id="UP000095229">
    <property type="component" value="Unassembled WGS sequence"/>
</dbReference>